<evidence type="ECO:0000313" key="3">
    <source>
        <dbReference type="EMBL" id="KAL0059332.1"/>
    </source>
</evidence>
<sequence length="351" mass="39288">MTSSSNTKQPFSTSTPTRSTTFDTNPPSLIADEPFCTLKGDATIITMDNIIFIIHRTVLTLVSVYFLDLFRNKPEMHWATDTKQMASQFSANALAVFRVKEDSDTFKHVLAYIHPGLHPLTNDLDFTKVSRIFEAMIEYKMTRTPVFNAVLDQFSTLASFSSSNEVKLLAFALLNQSSFYIEPAALTIATREVVQSLLSIPFNTLASMSSSRIEQILSLATFHKLLELHRKHSEAIFVHVPTFLAWPTGSSRFEYCCSAVHPVTQLSIPVEDLEQAFNLLRFHEDIASCPYKLRHLDAIPEGVFSSSPWRAIACSHCENPGCRDMAAFIQGVLSDEVDIAVKEISVMPISH</sequence>
<dbReference type="PROSITE" id="PS50097">
    <property type="entry name" value="BTB"/>
    <property type="match status" value="1"/>
</dbReference>
<feature type="region of interest" description="Disordered" evidence="1">
    <location>
        <begin position="1"/>
        <end position="26"/>
    </location>
</feature>
<organism evidence="3 4">
    <name type="scientific">Marasmius tenuissimus</name>
    <dbReference type="NCBI Taxonomy" id="585030"/>
    <lineage>
        <taxon>Eukaryota</taxon>
        <taxon>Fungi</taxon>
        <taxon>Dikarya</taxon>
        <taxon>Basidiomycota</taxon>
        <taxon>Agaricomycotina</taxon>
        <taxon>Agaricomycetes</taxon>
        <taxon>Agaricomycetidae</taxon>
        <taxon>Agaricales</taxon>
        <taxon>Marasmiineae</taxon>
        <taxon>Marasmiaceae</taxon>
        <taxon>Marasmius</taxon>
    </lineage>
</organism>
<dbReference type="SUPFAM" id="SSF54695">
    <property type="entry name" value="POZ domain"/>
    <property type="match status" value="1"/>
</dbReference>
<feature type="domain" description="BTB" evidence="2">
    <location>
        <begin position="40"/>
        <end position="122"/>
    </location>
</feature>
<protein>
    <recommendedName>
        <fullName evidence="2">BTB domain-containing protein</fullName>
    </recommendedName>
</protein>
<dbReference type="InterPro" id="IPR000210">
    <property type="entry name" value="BTB/POZ_dom"/>
</dbReference>
<dbReference type="Proteomes" id="UP001437256">
    <property type="component" value="Unassembled WGS sequence"/>
</dbReference>
<evidence type="ECO:0000256" key="1">
    <source>
        <dbReference type="SAM" id="MobiDB-lite"/>
    </source>
</evidence>
<evidence type="ECO:0000259" key="2">
    <source>
        <dbReference type="PROSITE" id="PS50097"/>
    </source>
</evidence>
<proteinExistence type="predicted"/>
<comment type="caution">
    <text evidence="3">The sequence shown here is derived from an EMBL/GenBank/DDBJ whole genome shotgun (WGS) entry which is preliminary data.</text>
</comment>
<accession>A0ABR2ZDM1</accession>
<gene>
    <name evidence="3" type="ORF">AAF712_013938</name>
</gene>
<name>A0ABR2ZDM1_9AGAR</name>
<evidence type="ECO:0000313" key="4">
    <source>
        <dbReference type="Proteomes" id="UP001437256"/>
    </source>
</evidence>
<reference evidence="3 4" key="1">
    <citation type="submission" date="2024-05" db="EMBL/GenBank/DDBJ databases">
        <title>A draft genome resource for the thread blight pathogen Marasmius tenuissimus strain MS-2.</title>
        <authorList>
            <person name="Yulfo-Soto G.E."/>
            <person name="Baruah I.K."/>
            <person name="Amoako-Attah I."/>
            <person name="Bukari Y."/>
            <person name="Meinhardt L.W."/>
            <person name="Bailey B.A."/>
            <person name="Cohen S.P."/>
        </authorList>
    </citation>
    <scope>NUCLEOTIDE SEQUENCE [LARGE SCALE GENOMIC DNA]</scope>
    <source>
        <strain evidence="3 4">MS-2</strain>
    </source>
</reference>
<dbReference type="InterPro" id="IPR011333">
    <property type="entry name" value="SKP1/BTB/POZ_sf"/>
</dbReference>
<feature type="compositionally biased region" description="Low complexity" evidence="1">
    <location>
        <begin position="10"/>
        <end position="24"/>
    </location>
</feature>
<keyword evidence="4" id="KW-1185">Reference proteome</keyword>
<dbReference type="EMBL" id="JBBXMP010000234">
    <property type="protein sequence ID" value="KAL0059332.1"/>
    <property type="molecule type" value="Genomic_DNA"/>
</dbReference>